<evidence type="ECO:0000256" key="5">
    <source>
        <dbReference type="HAMAP-Rule" id="MF_01334"/>
    </source>
</evidence>
<comment type="caution">
    <text evidence="8">The sequence shown here is derived from an EMBL/GenBank/DDBJ whole genome shotgun (WGS) entry which is preliminary data.</text>
</comment>
<organism evidence="8 9">
    <name type="scientific">Candidatus Phycosocius spiralis</name>
    <dbReference type="NCBI Taxonomy" id="2815099"/>
    <lineage>
        <taxon>Bacteria</taxon>
        <taxon>Pseudomonadati</taxon>
        <taxon>Pseudomonadota</taxon>
        <taxon>Alphaproteobacteria</taxon>
        <taxon>Caulobacterales</taxon>
        <taxon>Caulobacterales incertae sedis</taxon>
        <taxon>Candidatus Phycosocius</taxon>
    </lineage>
</organism>
<keyword evidence="3 5" id="KW-0689">Ribosomal protein</keyword>
<dbReference type="InterPro" id="IPR001021">
    <property type="entry name" value="Ribosomal_bL25_long"/>
</dbReference>
<feature type="domain" description="Large ribosomal subunit protein bL25 L25" evidence="6">
    <location>
        <begin position="6"/>
        <end position="93"/>
    </location>
</feature>
<name>A0ABQ4PY29_9PROT</name>
<keyword evidence="1 5" id="KW-0699">rRNA-binding</keyword>
<evidence type="ECO:0000256" key="1">
    <source>
        <dbReference type="ARBA" id="ARBA00022730"/>
    </source>
</evidence>
<dbReference type="InterPro" id="IPR011035">
    <property type="entry name" value="Ribosomal_bL25/Gln-tRNA_synth"/>
</dbReference>
<dbReference type="GO" id="GO:0005840">
    <property type="term" value="C:ribosome"/>
    <property type="evidence" value="ECO:0007669"/>
    <property type="project" value="UniProtKB-KW"/>
</dbReference>
<dbReference type="EMBL" id="BPFZ01000016">
    <property type="protein sequence ID" value="GIU67976.1"/>
    <property type="molecule type" value="Genomic_DNA"/>
</dbReference>
<evidence type="ECO:0000256" key="2">
    <source>
        <dbReference type="ARBA" id="ARBA00022884"/>
    </source>
</evidence>
<evidence type="ECO:0000313" key="8">
    <source>
        <dbReference type="EMBL" id="GIU67976.1"/>
    </source>
</evidence>
<keyword evidence="9" id="KW-1185">Reference proteome</keyword>
<dbReference type="InterPro" id="IPR020057">
    <property type="entry name" value="Ribosomal_bL25_b-dom"/>
</dbReference>
<evidence type="ECO:0000256" key="3">
    <source>
        <dbReference type="ARBA" id="ARBA00022980"/>
    </source>
</evidence>
<accession>A0ABQ4PY29</accession>
<dbReference type="SUPFAM" id="SSF50715">
    <property type="entry name" value="Ribosomal protein L25-like"/>
    <property type="match status" value="1"/>
</dbReference>
<dbReference type="Pfam" id="PF01386">
    <property type="entry name" value="Ribosomal_L25p"/>
    <property type="match status" value="1"/>
</dbReference>
<dbReference type="PANTHER" id="PTHR33284:SF1">
    <property type="entry name" value="RIBOSOMAL PROTEIN L25_GLN-TRNA SYNTHETASE, ANTI-CODON-BINDING DOMAIN-CONTAINING PROTEIN"/>
    <property type="match status" value="1"/>
</dbReference>
<comment type="subunit">
    <text evidence="5">Part of the 50S ribosomal subunit; part of the 5S rRNA/L5/L18/L25 subcomplex. Contacts the 5S rRNA. Binds to the 5S rRNA independently of L5 and L18.</text>
</comment>
<dbReference type="Proteomes" id="UP001161064">
    <property type="component" value="Unassembled WGS sequence"/>
</dbReference>
<evidence type="ECO:0000313" key="9">
    <source>
        <dbReference type="Proteomes" id="UP001161064"/>
    </source>
</evidence>
<feature type="domain" description="Large ribosomal subunit protein bL25 beta" evidence="7">
    <location>
        <begin position="102"/>
        <end position="184"/>
    </location>
</feature>
<dbReference type="InterPro" id="IPR037121">
    <property type="entry name" value="Ribosomal_bL25_C"/>
</dbReference>
<dbReference type="PANTHER" id="PTHR33284">
    <property type="entry name" value="RIBOSOMAL PROTEIN L25/GLN-TRNA SYNTHETASE, ANTI-CODON-BINDING DOMAIN-CONTAINING PROTEIN"/>
    <property type="match status" value="1"/>
</dbReference>
<evidence type="ECO:0000259" key="7">
    <source>
        <dbReference type="Pfam" id="PF14693"/>
    </source>
</evidence>
<dbReference type="NCBIfam" id="TIGR00731">
    <property type="entry name" value="bL25_bact_ctc"/>
    <property type="match status" value="1"/>
</dbReference>
<keyword evidence="2 5" id="KW-0694">RNA-binding</keyword>
<dbReference type="Pfam" id="PF14693">
    <property type="entry name" value="Ribosomal_TL5_C"/>
    <property type="match status" value="1"/>
</dbReference>
<dbReference type="HAMAP" id="MF_01334">
    <property type="entry name" value="Ribosomal_bL25_CTC"/>
    <property type="match status" value="1"/>
</dbReference>
<keyword evidence="4 5" id="KW-0687">Ribonucleoprotein</keyword>
<reference evidence="8" key="2">
    <citation type="journal article" date="2023" name="ISME Commun">
        <title>Characterization of a bloom-associated alphaproteobacterial lineage, 'Candidatus Phycosocius': insights into freshwater algal-bacterial interactions.</title>
        <authorList>
            <person name="Tanabe Y."/>
            <person name="Yamaguchi H."/>
            <person name="Yoshida M."/>
            <person name="Kai A."/>
            <person name="Okazaki Y."/>
        </authorList>
    </citation>
    <scope>NUCLEOTIDE SEQUENCE</scope>
    <source>
        <strain evidence="8">BOTRYCO-1</strain>
    </source>
</reference>
<protein>
    <recommendedName>
        <fullName evidence="5">Large ribosomal subunit protein bL25</fullName>
    </recommendedName>
    <alternativeName>
        <fullName evidence="5">General stress protein CTC</fullName>
    </alternativeName>
</protein>
<dbReference type="Gene3D" id="2.170.120.20">
    <property type="entry name" value="Ribosomal protein L25, beta domain"/>
    <property type="match status" value="1"/>
</dbReference>
<comment type="function">
    <text evidence="5">This is one of the proteins that binds to the 5S RNA in the ribosome where it forms part of the central protuberance.</text>
</comment>
<comment type="similarity">
    <text evidence="5">Belongs to the bacterial ribosomal protein bL25 family. CTC subfamily.</text>
</comment>
<dbReference type="RefSeq" id="WP_284361388.1">
    <property type="nucleotide sequence ID" value="NZ_BPFZ01000016.1"/>
</dbReference>
<dbReference type="NCBIfam" id="NF004128">
    <property type="entry name" value="PRK05618.1-2"/>
    <property type="match status" value="1"/>
</dbReference>
<sequence length="197" mass="21108">MTGIVINVEVRQHTGTGGARQTRREGFVPGILYGGEKGPVAIAASAKDLLKAIRSGKFLAHMVDLHHSGESQPVIPRDVQWDPVTDLPVHFDLYRVDEASVISVEVPVHFLNQDTCPGIKKGGTLNVVSHTVALDVPAGKIPEELVIDLAGRDIGDVIHISAVRMPDGARPSIRDRDFTVATLSGRGGKQEDATEEA</sequence>
<reference evidence="8" key="1">
    <citation type="submission" date="2021-05" db="EMBL/GenBank/DDBJ databases">
        <authorList>
            <person name="Tanabe Y."/>
        </authorList>
    </citation>
    <scope>NUCLEOTIDE SEQUENCE</scope>
    <source>
        <strain evidence="8">BOTRYCO-1</strain>
    </source>
</reference>
<dbReference type="InterPro" id="IPR020930">
    <property type="entry name" value="Ribosomal_uL5_bac-type"/>
</dbReference>
<dbReference type="CDD" id="cd00495">
    <property type="entry name" value="Ribosomal_L25_TL5_CTC"/>
    <property type="match status" value="1"/>
</dbReference>
<evidence type="ECO:0000256" key="4">
    <source>
        <dbReference type="ARBA" id="ARBA00023274"/>
    </source>
</evidence>
<dbReference type="InterPro" id="IPR020056">
    <property type="entry name" value="Rbsml_bL25/Gln-tRNA_synth_N"/>
</dbReference>
<dbReference type="Gene3D" id="2.40.240.10">
    <property type="entry name" value="Ribosomal Protein L25, Chain P"/>
    <property type="match status" value="1"/>
</dbReference>
<evidence type="ECO:0000259" key="6">
    <source>
        <dbReference type="Pfam" id="PF01386"/>
    </source>
</evidence>
<gene>
    <name evidence="5 8" type="primary">rplY</name>
    <name evidence="5" type="synonym">ctc</name>
    <name evidence="8" type="ORF">PsB1_2130</name>
</gene>
<proteinExistence type="inferred from homology"/>
<dbReference type="InterPro" id="IPR029751">
    <property type="entry name" value="Ribosomal_L25_dom"/>
</dbReference>